<dbReference type="SUPFAM" id="SSF103473">
    <property type="entry name" value="MFS general substrate transporter"/>
    <property type="match status" value="1"/>
</dbReference>
<evidence type="ECO:0000259" key="6">
    <source>
        <dbReference type="PROSITE" id="PS50850"/>
    </source>
</evidence>
<evidence type="ECO:0000313" key="7">
    <source>
        <dbReference type="Proteomes" id="UP001652740"/>
    </source>
</evidence>
<dbReference type="InterPro" id="IPR005828">
    <property type="entry name" value="MFS_sugar_transport-like"/>
</dbReference>
<dbReference type="Pfam" id="PF00083">
    <property type="entry name" value="Sugar_tr"/>
    <property type="match status" value="1"/>
</dbReference>
<dbReference type="InterPro" id="IPR036259">
    <property type="entry name" value="MFS_trans_sf"/>
</dbReference>
<name>A0ABM3MIK5_GALME</name>
<dbReference type="PANTHER" id="PTHR48021:SF1">
    <property type="entry name" value="GH07001P-RELATED"/>
    <property type="match status" value="1"/>
</dbReference>
<dbReference type="RefSeq" id="XP_052751220.1">
    <property type="nucleotide sequence ID" value="XM_052895260.1"/>
</dbReference>
<feature type="transmembrane region" description="Helical" evidence="5">
    <location>
        <begin position="136"/>
        <end position="161"/>
    </location>
</feature>
<evidence type="ECO:0000256" key="1">
    <source>
        <dbReference type="ARBA" id="ARBA00004141"/>
    </source>
</evidence>
<evidence type="ECO:0000256" key="2">
    <source>
        <dbReference type="ARBA" id="ARBA00022692"/>
    </source>
</evidence>
<reference evidence="8" key="1">
    <citation type="submission" date="2025-08" db="UniProtKB">
        <authorList>
            <consortium name="RefSeq"/>
        </authorList>
    </citation>
    <scope>IDENTIFICATION</scope>
    <source>
        <tissue evidence="8">Whole larvae</tissue>
    </source>
</reference>
<keyword evidence="4 5" id="KW-0472">Membrane</keyword>
<feature type="transmembrane region" description="Helical" evidence="5">
    <location>
        <begin position="79"/>
        <end position="99"/>
    </location>
</feature>
<comment type="subcellular location">
    <subcellularLocation>
        <location evidence="1">Membrane</location>
        <topology evidence="1">Multi-pass membrane protein</topology>
    </subcellularLocation>
</comment>
<feature type="transmembrane region" description="Helical" evidence="5">
    <location>
        <begin position="386"/>
        <end position="407"/>
    </location>
</feature>
<keyword evidence="3 5" id="KW-1133">Transmembrane helix</keyword>
<protein>
    <submittedName>
        <fullName evidence="8">Facilitated trehalose transporter Tret1-like</fullName>
    </submittedName>
</protein>
<dbReference type="Proteomes" id="UP001652740">
    <property type="component" value="Unplaced"/>
</dbReference>
<feature type="transmembrane region" description="Helical" evidence="5">
    <location>
        <begin position="419"/>
        <end position="437"/>
    </location>
</feature>
<feature type="transmembrane region" description="Helical" evidence="5">
    <location>
        <begin position="9"/>
        <end position="32"/>
    </location>
</feature>
<feature type="transmembrane region" description="Helical" evidence="5">
    <location>
        <begin position="318"/>
        <end position="340"/>
    </location>
</feature>
<feature type="transmembrane region" description="Helical" evidence="5">
    <location>
        <begin position="52"/>
        <end position="72"/>
    </location>
</feature>
<dbReference type="GeneID" id="113520083"/>
<dbReference type="InterPro" id="IPR050549">
    <property type="entry name" value="MFS_Trehalose_Transporter"/>
</dbReference>
<feature type="transmembrane region" description="Helical" evidence="5">
    <location>
        <begin position="352"/>
        <end position="374"/>
    </location>
</feature>
<feature type="domain" description="Major facilitator superfamily (MFS) profile" evidence="6">
    <location>
        <begin position="11"/>
        <end position="441"/>
    </location>
</feature>
<dbReference type="PANTHER" id="PTHR48021">
    <property type="match status" value="1"/>
</dbReference>
<gene>
    <name evidence="8" type="primary">LOC113520083</name>
</gene>
<feature type="transmembrane region" description="Helical" evidence="5">
    <location>
        <begin position="288"/>
        <end position="311"/>
    </location>
</feature>
<feature type="transmembrane region" description="Helical" evidence="5">
    <location>
        <begin position="173"/>
        <end position="191"/>
    </location>
</feature>
<dbReference type="PROSITE" id="PS50850">
    <property type="entry name" value="MFS"/>
    <property type="match status" value="1"/>
</dbReference>
<evidence type="ECO:0000256" key="4">
    <source>
        <dbReference type="ARBA" id="ARBA00023136"/>
    </source>
</evidence>
<evidence type="ECO:0000313" key="8">
    <source>
        <dbReference type="RefSeq" id="XP_052751220.1"/>
    </source>
</evidence>
<feature type="transmembrane region" description="Helical" evidence="5">
    <location>
        <begin position="253"/>
        <end position="276"/>
    </location>
</feature>
<evidence type="ECO:0000256" key="5">
    <source>
        <dbReference type="SAM" id="Phobius"/>
    </source>
</evidence>
<keyword evidence="2 5" id="KW-0812">Transmembrane</keyword>
<keyword evidence="7" id="KW-1185">Reference proteome</keyword>
<proteinExistence type="predicted"/>
<evidence type="ECO:0000256" key="3">
    <source>
        <dbReference type="ARBA" id="ARBA00022989"/>
    </source>
</evidence>
<dbReference type="InterPro" id="IPR020846">
    <property type="entry name" value="MFS_dom"/>
</dbReference>
<accession>A0ABM3MIK5</accession>
<organism evidence="7 8">
    <name type="scientific">Galleria mellonella</name>
    <name type="common">Greater wax moth</name>
    <dbReference type="NCBI Taxonomy" id="7137"/>
    <lineage>
        <taxon>Eukaryota</taxon>
        <taxon>Metazoa</taxon>
        <taxon>Ecdysozoa</taxon>
        <taxon>Arthropoda</taxon>
        <taxon>Hexapoda</taxon>
        <taxon>Insecta</taxon>
        <taxon>Pterygota</taxon>
        <taxon>Neoptera</taxon>
        <taxon>Endopterygota</taxon>
        <taxon>Lepidoptera</taxon>
        <taxon>Glossata</taxon>
        <taxon>Ditrysia</taxon>
        <taxon>Pyraloidea</taxon>
        <taxon>Pyralidae</taxon>
        <taxon>Galleriinae</taxon>
        <taxon>Galleria</taxon>
    </lineage>
</organism>
<sequence length="470" mass="52544">MVSYILREWLVMTPLILHHLAIGFVLGFPAILTPAITNNSADIHATRNDASWITAAYGMTGCISFLTVPPLMQMYGRKFANILLNTAVLCGFIIIALASNVVTLITGRAIQGIAFGGLYISSILASEYSHLKRRGFFVIFKVTASCVGVLVCHGFGFIISWRNMAWLSTVPPILAILVTTTLPESPLWLAYKGRFEECVMTFEWIRGKDQQAKKELKELLTAQYELQACKNNKDSLALQIKKAITSKNFLKPFLIVTELLMLSQMCGRYYLIAYVVQIMTQLTGHESKAFYCIITVDVLKILAVLLSSYIVRLFNRRLLIFSTGLLSCFLLTVVCIIQYLNWKFSISLGWSAPILLVLYDFICNVGVIPLSILLKGEMFPLQYKGIGTCASGLINAFISMATLKLTSSMLDIFQIHGTFGVYSSIAVLLLTHLYFILPETKDRTLQDIENEFVDVKISINAEEVTNKLLK</sequence>
<dbReference type="Gene3D" id="1.20.1250.20">
    <property type="entry name" value="MFS general substrate transporter like domains"/>
    <property type="match status" value="1"/>
</dbReference>